<dbReference type="InterPro" id="IPR036249">
    <property type="entry name" value="Thioredoxin-like_sf"/>
</dbReference>
<comment type="similarity">
    <text evidence="1">Belongs to the GST superfamily. Phi family.</text>
</comment>
<gene>
    <name evidence="7" type="ORF">ZOSMA_26G00840</name>
</gene>
<feature type="domain" description="GST N-terminal" evidence="5">
    <location>
        <begin position="2"/>
        <end position="83"/>
    </location>
</feature>
<dbReference type="Proteomes" id="UP000036987">
    <property type="component" value="Unassembled WGS sequence"/>
</dbReference>
<keyword evidence="8" id="KW-1185">Reference proteome</keyword>
<dbReference type="PANTHER" id="PTHR43900:SF3">
    <property type="entry name" value="GLUTATHIONE S-TRANSFERASE RHO"/>
    <property type="match status" value="1"/>
</dbReference>
<dbReference type="CDD" id="cd03053">
    <property type="entry name" value="GST_N_Phi"/>
    <property type="match status" value="1"/>
</dbReference>
<reference evidence="8" key="1">
    <citation type="journal article" date="2016" name="Nature">
        <title>The genome of the seagrass Zostera marina reveals angiosperm adaptation to the sea.</title>
        <authorList>
            <person name="Olsen J.L."/>
            <person name="Rouze P."/>
            <person name="Verhelst B."/>
            <person name="Lin Y.-C."/>
            <person name="Bayer T."/>
            <person name="Collen J."/>
            <person name="Dattolo E."/>
            <person name="De Paoli E."/>
            <person name="Dittami S."/>
            <person name="Maumus F."/>
            <person name="Michel G."/>
            <person name="Kersting A."/>
            <person name="Lauritano C."/>
            <person name="Lohaus R."/>
            <person name="Toepel M."/>
            <person name="Tonon T."/>
            <person name="Vanneste K."/>
            <person name="Amirebrahimi M."/>
            <person name="Brakel J."/>
            <person name="Bostroem C."/>
            <person name="Chovatia M."/>
            <person name="Grimwood J."/>
            <person name="Jenkins J.W."/>
            <person name="Jueterbock A."/>
            <person name="Mraz A."/>
            <person name="Stam W.T."/>
            <person name="Tice H."/>
            <person name="Bornberg-Bauer E."/>
            <person name="Green P.J."/>
            <person name="Pearson G.A."/>
            <person name="Procaccini G."/>
            <person name="Duarte C.M."/>
            <person name="Schmutz J."/>
            <person name="Reusch T.B.H."/>
            <person name="Van de Peer Y."/>
        </authorList>
    </citation>
    <scope>NUCLEOTIDE SEQUENCE [LARGE SCALE GENOMIC DNA]</scope>
    <source>
        <strain evidence="8">cv. Finnish</strain>
    </source>
</reference>
<evidence type="ECO:0000313" key="8">
    <source>
        <dbReference type="Proteomes" id="UP000036987"/>
    </source>
</evidence>
<sequence length="219" mass="24700">MGGMKLYGMPMSTNTARVIGVLNEKNVEYEFILVNLGKGEHKLESFLAINPFGQIPAFEDGDLKLFESRAITKYIAYKYMSEGTDLLHMGDLNEGATVDLWVEVEAQQYNPQISVIVYECLIKKLFGDVTDETKVEACCAKVAPILDVYEDRLKTCKYLAGEKFSLADLNHCAYTEYLMRTPKADLITSRPHVLAWWKDISSRPAWVKTAAGMQFPHIA</sequence>
<dbReference type="AlphaFoldDB" id="A0A0K9PGI8"/>
<name>A0A0K9PGI8_ZOSMR</name>
<dbReference type="SUPFAM" id="SSF52833">
    <property type="entry name" value="Thioredoxin-like"/>
    <property type="match status" value="1"/>
</dbReference>
<dbReference type="GO" id="GO:0043295">
    <property type="term" value="F:glutathione binding"/>
    <property type="evidence" value="ECO:0000318"/>
    <property type="project" value="GO_Central"/>
</dbReference>
<dbReference type="Pfam" id="PF02798">
    <property type="entry name" value="GST_N"/>
    <property type="match status" value="1"/>
</dbReference>
<dbReference type="Gene3D" id="1.20.1050.10">
    <property type="match status" value="1"/>
</dbReference>
<dbReference type="CDD" id="cd03187">
    <property type="entry name" value="GST_C_Phi"/>
    <property type="match status" value="1"/>
</dbReference>
<dbReference type="GO" id="GO:0009635">
    <property type="term" value="P:response to herbicide"/>
    <property type="evidence" value="ECO:0007669"/>
    <property type="project" value="UniProtKB-ARBA"/>
</dbReference>
<evidence type="ECO:0000259" key="5">
    <source>
        <dbReference type="PROSITE" id="PS50404"/>
    </source>
</evidence>
<dbReference type="GO" id="GO:0004364">
    <property type="term" value="F:glutathione transferase activity"/>
    <property type="evidence" value="ECO:0000318"/>
    <property type="project" value="GO_Central"/>
</dbReference>
<dbReference type="PANTHER" id="PTHR43900">
    <property type="entry name" value="GLUTATHIONE S-TRANSFERASE RHO"/>
    <property type="match status" value="1"/>
</dbReference>
<evidence type="ECO:0000256" key="1">
    <source>
        <dbReference type="ARBA" id="ARBA00010128"/>
    </source>
</evidence>
<dbReference type="OMA" id="GIETMWM"/>
<dbReference type="InterPro" id="IPR004045">
    <property type="entry name" value="Glutathione_S-Trfase_N"/>
</dbReference>
<comment type="caution">
    <text evidence="7">The sequence shown here is derived from an EMBL/GenBank/DDBJ whole genome shotgun (WGS) entry which is preliminary data.</text>
</comment>
<evidence type="ECO:0000259" key="6">
    <source>
        <dbReference type="PROSITE" id="PS50405"/>
    </source>
</evidence>
<dbReference type="SFLD" id="SFLDS00019">
    <property type="entry name" value="Glutathione_Transferase_(cytos"/>
    <property type="match status" value="1"/>
</dbReference>
<dbReference type="EC" id="2.5.1.18" evidence="2"/>
<dbReference type="InterPro" id="IPR036282">
    <property type="entry name" value="Glutathione-S-Trfase_C_sf"/>
</dbReference>
<keyword evidence="3 7" id="KW-0808">Transferase</keyword>
<dbReference type="GO" id="GO:0005737">
    <property type="term" value="C:cytoplasm"/>
    <property type="evidence" value="ECO:0000318"/>
    <property type="project" value="GO_Central"/>
</dbReference>
<proteinExistence type="inferred from homology"/>
<dbReference type="Pfam" id="PF00043">
    <property type="entry name" value="GST_C"/>
    <property type="match status" value="1"/>
</dbReference>
<organism evidence="7 8">
    <name type="scientific">Zostera marina</name>
    <name type="common">Eelgrass</name>
    <dbReference type="NCBI Taxonomy" id="29655"/>
    <lineage>
        <taxon>Eukaryota</taxon>
        <taxon>Viridiplantae</taxon>
        <taxon>Streptophyta</taxon>
        <taxon>Embryophyta</taxon>
        <taxon>Tracheophyta</taxon>
        <taxon>Spermatophyta</taxon>
        <taxon>Magnoliopsida</taxon>
        <taxon>Liliopsida</taxon>
        <taxon>Zosteraceae</taxon>
        <taxon>Zostera</taxon>
    </lineage>
</organism>
<dbReference type="PROSITE" id="PS50405">
    <property type="entry name" value="GST_CTER"/>
    <property type="match status" value="1"/>
</dbReference>
<dbReference type="InterPro" id="IPR010987">
    <property type="entry name" value="Glutathione-S-Trfase_C-like"/>
</dbReference>
<dbReference type="STRING" id="29655.A0A0K9PGI8"/>
<dbReference type="EMBL" id="LFYR01000915">
    <property type="protein sequence ID" value="KMZ67335.1"/>
    <property type="molecule type" value="Genomic_DNA"/>
</dbReference>
<dbReference type="InterPro" id="IPR034347">
    <property type="entry name" value="GST_Phi_C"/>
</dbReference>
<dbReference type="FunFam" id="1.20.1050.10:FF:000004">
    <property type="entry name" value="Glutathione S-transferase F2"/>
    <property type="match status" value="1"/>
</dbReference>
<dbReference type="SFLD" id="SFLDG01154">
    <property type="entry name" value="Main.5:_Phi-like"/>
    <property type="match status" value="1"/>
</dbReference>
<accession>A0A0K9PGI8</accession>
<feature type="domain" description="GST C-terminal" evidence="6">
    <location>
        <begin position="91"/>
        <end position="219"/>
    </location>
</feature>
<dbReference type="FunFam" id="3.40.30.10:FF:000016">
    <property type="entry name" value="Glutathione S-transferase F2"/>
    <property type="match status" value="1"/>
</dbReference>
<comment type="catalytic activity">
    <reaction evidence="4">
        <text>RX + glutathione = an S-substituted glutathione + a halide anion + H(+)</text>
        <dbReference type="Rhea" id="RHEA:16437"/>
        <dbReference type="ChEBI" id="CHEBI:15378"/>
        <dbReference type="ChEBI" id="CHEBI:16042"/>
        <dbReference type="ChEBI" id="CHEBI:17792"/>
        <dbReference type="ChEBI" id="CHEBI:57925"/>
        <dbReference type="ChEBI" id="CHEBI:90779"/>
        <dbReference type="EC" id="2.5.1.18"/>
    </reaction>
</comment>
<dbReference type="PROSITE" id="PS50404">
    <property type="entry name" value="GST_NTER"/>
    <property type="match status" value="1"/>
</dbReference>
<dbReference type="GO" id="GO:0006749">
    <property type="term" value="P:glutathione metabolic process"/>
    <property type="evidence" value="ECO:0000318"/>
    <property type="project" value="GO_Central"/>
</dbReference>
<dbReference type="SFLD" id="SFLDG00358">
    <property type="entry name" value="Main_(cytGST)"/>
    <property type="match status" value="1"/>
</dbReference>
<protein>
    <recommendedName>
        <fullName evidence="2">glutathione transferase</fullName>
        <ecNumber evidence="2">2.5.1.18</ecNumber>
    </recommendedName>
</protein>
<evidence type="ECO:0000256" key="4">
    <source>
        <dbReference type="ARBA" id="ARBA00047960"/>
    </source>
</evidence>
<dbReference type="Gene3D" id="3.40.30.10">
    <property type="entry name" value="Glutaredoxin"/>
    <property type="match status" value="1"/>
</dbReference>
<dbReference type="InterPro" id="IPR040079">
    <property type="entry name" value="Glutathione_S-Trfase"/>
</dbReference>
<evidence type="ECO:0000313" key="7">
    <source>
        <dbReference type="EMBL" id="KMZ67335.1"/>
    </source>
</evidence>
<dbReference type="InterPro" id="IPR004046">
    <property type="entry name" value="GST_C"/>
</dbReference>
<evidence type="ECO:0000256" key="3">
    <source>
        <dbReference type="ARBA" id="ARBA00022679"/>
    </source>
</evidence>
<dbReference type="OrthoDB" id="422574at2759"/>
<dbReference type="SUPFAM" id="SSF47616">
    <property type="entry name" value="GST C-terminal domain-like"/>
    <property type="match status" value="1"/>
</dbReference>
<evidence type="ECO:0000256" key="2">
    <source>
        <dbReference type="ARBA" id="ARBA00012452"/>
    </source>
</evidence>